<dbReference type="EMBL" id="CP025012">
    <property type="protein sequence ID" value="AUW42799.1"/>
    <property type="molecule type" value="Genomic_DNA"/>
</dbReference>
<dbReference type="Proteomes" id="UP000238523">
    <property type="component" value="Chromosome"/>
</dbReference>
<dbReference type="AlphaFoldDB" id="A0A2K9Z3G7"/>
<organism evidence="1 2">
    <name type="scientific">Rhizobium leguminosarum</name>
    <dbReference type="NCBI Taxonomy" id="384"/>
    <lineage>
        <taxon>Bacteria</taxon>
        <taxon>Pseudomonadati</taxon>
        <taxon>Pseudomonadota</taxon>
        <taxon>Alphaproteobacteria</taxon>
        <taxon>Hyphomicrobiales</taxon>
        <taxon>Rhizobiaceae</taxon>
        <taxon>Rhizobium/Agrobacterium group</taxon>
        <taxon>Rhizobium</taxon>
    </lineage>
</organism>
<sequence length="69" mass="7790">MFRCQALGDLGHEQQRWASGADGAVACEFKQSCRLAVFLPTRQIAKKERVPDSCFVFVLRSGRAYVRNI</sequence>
<name>A0A2K9Z3G7_RHILE</name>
<accession>A0A2K9Z3G7</accession>
<proteinExistence type="predicted"/>
<protein>
    <submittedName>
        <fullName evidence="1">Uncharacterized protein</fullName>
    </submittedName>
</protein>
<gene>
    <name evidence="1" type="ORF">CUJ84_Chr002444</name>
</gene>
<evidence type="ECO:0000313" key="1">
    <source>
        <dbReference type="EMBL" id="AUW42799.1"/>
    </source>
</evidence>
<evidence type="ECO:0000313" key="2">
    <source>
        <dbReference type="Proteomes" id="UP000238523"/>
    </source>
</evidence>
<reference evidence="1 2" key="1">
    <citation type="submission" date="2017-11" db="EMBL/GenBank/DDBJ databases">
        <title>Complete genome of Rhizobium leguminosarum Norway, an ineffective micro-symbiont.</title>
        <authorList>
            <person name="Hoffrichter A."/>
            <person name="Liang J."/>
            <person name="Brachmann A."/>
            <person name="Marin M."/>
        </authorList>
    </citation>
    <scope>NUCLEOTIDE SEQUENCE [LARGE SCALE GENOMIC DNA]</scope>
    <source>
        <strain evidence="1 2">Norway</strain>
    </source>
</reference>